<protein>
    <submittedName>
        <fullName evidence="1">Uncharacterized protein</fullName>
    </submittedName>
</protein>
<organism evidence="1 2">
    <name type="scientific">Dissophora globulifera</name>
    <dbReference type="NCBI Taxonomy" id="979702"/>
    <lineage>
        <taxon>Eukaryota</taxon>
        <taxon>Fungi</taxon>
        <taxon>Fungi incertae sedis</taxon>
        <taxon>Mucoromycota</taxon>
        <taxon>Mortierellomycotina</taxon>
        <taxon>Mortierellomycetes</taxon>
        <taxon>Mortierellales</taxon>
        <taxon>Mortierellaceae</taxon>
        <taxon>Dissophora</taxon>
    </lineage>
</organism>
<evidence type="ECO:0000313" key="1">
    <source>
        <dbReference type="EMBL" id="KAG0307459.1"/>
    </source>
</evidence>
<dbReference type="Proteomes" id="UP000738325">
    <property type="component" value="Unassembled WGS sequence"/>
</dbReference>
<proteinExistence type="predicted"/>
<feature type="non-terminal residue" evidence="1">
    <location>
        <position position="120"/>
    </location>
</feature>
<dbReference type="EMBL" id="JAAAIP010001364">
    <property type="protein sequence ID" value="KAG0307459.1"/>
    <property type="molecule type" value="Genomic_DNA"/>
</dbReference>
<name>A0A9P6UJ65_9FUNG</name>
<keyword evidence="2" id="KW-1185">Reference proteome</keyword>
<gene>
    <name evidence="1" type="ORF">BGZ99_001437</name>
</gene>
<dbReference type="AlphaFoldDB" id="A0A9P6UJ65"/>
<reference evidence="1" key="1">
    <citation type="journal article" date="2020" name="Fungal Divers.">
        <title>Resolving the Mortierellaceae phylogeny through synthesis of multi-gene phylogenetics and phylogenomics.</title>
        <authorList>
            <person name="Vandepol N."/>
            <person name="Liber J."/>
            <person name="Desiro A."/>
            <person name="Na H."/>
            <person name="Kennedy M."/>
            <person name="Barry K."/>
            <person name="Grigoriev I.V."/>
            <person name="Miller A.N."/>
            <person name="O'Donnell K."/>
            <person name="Stajich J.E."/>
            <person name="Bonito G."/>
        </authorList>
    </citation>
    <scope>NUCLEOTIDE SEQUENCE</scope>
    <source>
        <strain evidence="1">REB-010B</strain>
    </source>
</reference>
<evidence type="ECO:0000313" key="2">
    <source>
        <dbReference type="Proteomes" id="UP000738325"/>
    </source>
</evidence>
<dbReference type="OrthoDB" id="10267344at2759"/>
<accession>A0A9P6UJ65</accession>
<comment type="caution">
    <text evidence="1">The sequence shown here is derived from an EMBL/GenBank/DDBJ whole genome shotgun (WGS) entry which is preliminary data.</text>
</comment>
<sequence>MGWHNFTWTKNKLLSHNELVKRLRYLPETVFVAIDERARTTQERTIQRFNASVLNNDFPDGAKVMTLDPILGDKFRPRYKGPYTVVRRNQGGTYELKDGTRKLLPRHYAPSQLKFVIDDL</sequence>